<proteinExistence type="predicted"/>
<keyword evidence="1" id="KW-0472">Membrane</keyword>
<dbReference type="RefSeq" id="WP_302042423.1">
    <property type="nucleotide sequence ID" value="NZ_JAUKPO010000073.1"/>
</dbReference>
<evidence type="ECO:0000313" key="2">
    <source>
        <dbReference type="EMBL" id="MDO1451626.1"/>
    </source>
</evidence>
<dbReference type="EMBL" id="JAUKPO010000073">
    <property type="protein sequence ID" value="MDO1451626.1"/>
    <property type="molecule type" value="Genomic_DNA"/>
</dbReference>
<feature type="transmembrane region" description="Helical" evidence="1">
    <location>
        <begin position="60"/>
        <end position="81"/>
    </location>
</feature>
<keyword evidence="1" id="KW-1133">Transmembrane helix</keyword>
<evidence type="ECO:0000313" key="3">
    <source>
        <dbReference type="Proteomes" id="UP001168528"/>
    </source>
</evidence>
<sequence>MEDNQHKKILKLFLRIALSARFLSAVADRFGWWNKEVSVWGNWNSFLAYTELINPGLPKAVVPAIGIIATGAEILFAFFLIIGFKTELFAKLSGFLLLLFGLAMIISTGIKAALDYSVFPATAAAFALSLIKEKYLEVDSLISKRDRQKALQ</sequence>
<protein>
    <submittedName>
        <fullName evidence="2">DoxX family protein</fullName>
    </submittedName>
</protein>
<reference evidence="2" key="1">
    <citation type="submission" date="2023-07" db="EMBL/GenBank/DDBJ databases">
        <title>The genome sequence of Rhodocytophaga aerolata KACC 12507.</title>
        <authorList>
            <person name="Zhang X."/>
        </authorList>
    </citation>
    <scope>NUCLEOTIDE SEQUENCE</scope>
    <source>
        <strain evidence="2">KACC 12507</strain>
    </source>
</reference>
<keyword evidence="3" id="KW-1185">Reference proteome</keyword>
<feature type="transmembrane region" description="Helical" evidence="1">
    <location>
        <begin position="88"/>
        <end position="107"/>
    </location>
</feature>
<name>A0ABT8RHQ2_9BACT</name>
<comment type="caution">
    <text evidence="2">The sequence shown here is derived from an EMBL/GenBank/DDBJ whole genome shotgun (WGS) entry which is preliminary data.</text>
</comment>
<keyword evidence="1" id="KW-0812">Transmembrane</keyword>
<gene>
    <name evidence="2" type="ORF">Q0590_35465</name>
</gene>
<evidence type="ECO:0000256" key="1">
    <source>
        <dbReference type="SAM" id="Phobius"/>
    </source>
</evidence>
<accession>A0ABT8RHQ2</accession>
<dbReference type="Proteomes" id="UP001168528">
    <property type="component" value="Unassembled WGS sequence"/>
</dbReference>
<organism evidence="2 3">
    <name type="scientific">Rhodocytophaga aerolata</name>
    <dbReference type="NCBI Taxonomy" id="455078"/>
    <lineage>
        <taxon>Bacteria</taxon>
        <taxon>Pseudomonadati</taxon>
        <taxon>Bacteroidota</taxon>
        <taxon>Cytophagia</taxon>
        <taxon>Cytophagales</taxon>
        <taxon>Rhodocytophagaceae</taxon>
        <taxon>Rhodocytophaga</taxon>
    </lineage>
</organism>